<name>A0A1Y2F3Y7_PROLT</name>
<evidence type="ECO:0000313" key="1">
    <source>
        <dbReference type="EMBL" id="ORY78563.1"/>
    </source>
</evidence>
<accession>A0A1Y2F3Y7</accession>
<keyword evidence="2" id="KW-1185">Reference proteome</keyword>
<dbReference type="AlphaFoldDB" id="A0A1Y2F3Y7"/>
<reference evidence="1 2" key="1">
    <citation type="submission" date="2016-07" db="EMBL/GenBank/DDBJ databases">
        <title>Pervasive Adenine N6-methylation of Active Genes in Fungi.</title>
        <authorList>
            <consortium name="DOE Joint Genome Institute"/>
            <person name="Mondo S.J."/>
            <person name="Dannebaum R.O."/>
            <person name="Kuo R.C."/>
            <person name="Labutti K."/>
            <person name="Haridas S."/>
            <person name="Kuo A."/>
            <person name="Salamov A."/>
            <person name="Ahrendt S.R."/>
            <person name="Lipzen A."/>
            <person name="Sullivan W."/>
            <person name="Andreopoulos W.B."/>
            <person name="Clum A."/>
            <person name="Lindquist E."/>
            <person name="Daum C."/>
            <person name="Ramamoorthy G.K."/>
            <person name="Gryganskyi A."/>
            <person name="Culley D."/>
            <person name="Magnuson J.K."/>
            <person name="James T.Y."/>
            <person name="O'Malley M.A."/>
            <person name="Stajich J.E."/>
            <person name="Spatafora J.W."/>
            <person name="Visel A."/>
            <person name="Grigoriev I.V."/>
        </authorList>
    </citation>
    <scope>NUCLEOTIDE SEQUENCE [LARGE SCALE GENOMIC DNA]</scope>
    <source>
        <strain evidence="1 2">12-1054</strain>
    </source>
</reference>
<dbReference type="Proteomes" id="UP000193685">
    <property type="component" value="Unassembled WGS sequence"/>
</dbReference>
<protein>
    <submittedName>
        <fullName evidence="1">Uncharacterized protein</fullName>
    </submittedName>
</protein>
<comment type="caution">
    <text evidence="1">The sequence shown here is derived from an EMBL/GenBank/DDBJ whole genome shotgun (WGS) entry which is preliminary data.</text>
</comment>
<evidence type="ECO:0000313" key="2">
    <source>
        <dbReference type="Proteomes" id="UP000193685"/>
    </source>
</evidence>
<dbReference type="GeneID" id="63787265"/>
<sequence>MLQSHQSHSKESKIRVVPGAKFSIDEFPGIVGSPDPLSSAVPEFLQDVTNDEGHEVFPAPLLGSPLPVVSSPSPGYVAGSPPEEVFVAEDASISHAARQTAWYPETARASPPLIEAPSPVTHSRPQSTYSSPVPEVMQPVVQPWSIFDTVDCDSLIEPLLPEVADSEVLEAIDAAEPIDLLADTSVDASFQSAAVWDSDWDEISISSDVNNQDAGNVLSPHDDEVTDDDLSVEDVVLDVRETVMGPPASAAAPRITRSSKSTLGGQIASDRGGVRVEPQSHQRMESMLSSMPPEPMRLFLAEVVFRHCVDGDDDAVNHFNDNISVVLYLSWASSLVG</sequence>
<proteinExistence type="predicted"/>
<gene>
    <name evidence="1" type="ORF">BCR37DRAFT_388752</name>
</gene>
<dbReference type="EMBL" id="MCFI01000017">
    <property type="protein sequence ID" value="ORY78563.1"/>
    <property type="molecule type" value="Genomic_DNA"/>
</dbReference>
<dbReference type="RefSeq" id="XP_040723444.1">
    <property type="nucleotide sequence ID" value="XM_040870666.1"/>
</dbReference>
<organism evidence="1 2">
    <name type="scientific">Protomyces lactucae-debilis</name>
    <dbReference type="NCBI Taxonomy" id="2754530"/>
    <lineage>
        <taxon>Eukaryota</taxon>
        <taxon>Fungi</taxon>
        <taxon>Dikarya</taxon>
        <taxon>Ascomycota</taxon>
        <taxon>Taphrinomycotina</taxon>
        <taxon>Taphrinomycetes</taxon>
        <taxon>Taphrinales</taxon>
        <taxon>Protomycetaceae</taxon>
        <taxon>Protomyces</taxon>
    </lineage>
</organism>